<dbReference type="GO" id="GO:0046872">
    <property type="term" value="F:metal ion binding"/>
    <property type="evidence" value="ECO:0007669"/>
    <property type="project" value="UniProtKB-KW"/>
</dbReference>
<dbReference type="PANTHER" id="PTHR33751:SF11">
    <property type="entry name" value="BLL4483 PROTEIN"/>
    <property type="match status" value="1"/>
</dbReference>
<dbReference type="AlphaFoldDB" id="H8KYN1"/>
<reference evidence="6" key="1">
    <citation type="submission" date="2012-02" db="EMBL/GenBank/DDBJ databases">
        <title>The complete genome of Frateuria aurantia DSM 6220.</title>
        <authorList>
            <consortium name="US DOE Joint Genome Institute (JGI-PGF)"/>
            <person name="Lucas S."/>
            <person name="Copeland A."/>
            <person name="Lapidus A."/>
            <person name="Glavina del Rio T."/>
            <person name="Dalin E."/>
            <person name="Tice H."/>
            <person name="Bruce D."/>
            <person name="Goodwin L."/>
            <person name="Pitluck S."/>
            <person name="Peters L."/>
            <person name="Ovchinnikova G."/>
            <person name="Teshima H."/>
            <person name="Kyrpides N."/>
            <person name="Mavromatis K."/>
            <person name="Ivanova N."/>
            <person name="Brettin T."/>
            <person name="Detter J.C."/>
            <person name="Han C."/>
            <person name="Larimer F."/>
            <person name="Land M."/>
            <person name="Hauser L."/>
            <person name="Markowitz V."/>
            <person name="Cheng J.-F."/>
            <person name="Hugenholtz P."/>
            <person name="Woyke T."/>
            <person name="Wu D."/>
            <person name="Brambilla E."/>
            <person name="Klenk H.-P."/>
            <person name="Eisen J.A."/>
        </authorList>
    </citation>
    <scope>NUCLEOTIDE SEQUENCE</scope>
    <source>
        <strain evidence="6">DSM 6220</strain>
    </source>
</reference>
<protein>
    <submittedName>
        <fullName evidence="6">Cytochrome c553</fullName>
    </submittedName>
</protein>
<evidence type="ECO:0000256" key="1">
    <source>
        <dbReference type="ARBA" id="ARBA00022617"/>
    </source>
</evidence>
<evidence type="ECO:0000256" key="2">
    <source>
        <dbReference type="ARBA" id="ARBA00022723"/>
    </source>
</evidence>
<sequence length="159" mass="16687">MVLALGLGGGFAALAQAQEAEPAQAVSAVPVAVSTTVNDTLDQRLEGCAACHGQQGQGGINAYYPHLAGKSADYLYDQLKRFQNGSRHYAQMTYMVRFMDDAYMHEIADYYAQQKLSCMPVEAARPDLSGVPAGAPIPASGAVVTAESGSSIPPCSSKQ</sequence>
<evidence type="ECO:0000259" key="5">
    <source>
        <dbReference type="PROSITE" id="PS51007"/>
    </source>
</evidence>
<organism evidence="6 7">
    <name type="scientific">Frateuria aurantia (strain ATCC 33424 / DSM 6220 / KCTC 2777 / LMG 1558 / NBRC 3245 / NCIMB 13370)</name>
    <name type="common">Acetobacter aurantius</name>
    <dbReference type="NCBI Taxonomy" id="767434"/>
    <lineage>
        <taxon>Bacteria</taxon>
        <taxon>Pseudomonadati</taxon>
        <taxon>Pseudomonadota</taxon>
        <taxon>Gammaproteobacteria</taxon>
        <taxon>Lysobacterales</taxon>
        <taxon>Rhodanobacteraceae</taxon>
        <taxon>Frateuria</taxon>
    </lineage>
</organism>
<evidence type="ECO:0000256" key="4">
    <source>
        <dbReference type="PROSITE-ProRule" id="PRU00433"/>
    </source>
</evidence>
<keyword evidence="2 4" id="KW-0479">Metal-binding</keyword>
<dbReference type="InterPro" id="IPR036909">
    <property type="entry name" value="Cyt_c-like_dom_sf"/>
</dbReference>
<keyword evidence="7" id="KW-1185">Reference proteome</keyword>
<dbReference type="PROSITE" id="PS51007">
    <property type="entry name" value="CYTC"/>
    <property type="match status" value="1"/>
</dbReference>
<dbReference type="PANTHER" id="PTHR33751">
    <property type="entry name" value="CBB3-TYPE CYTOCHROME C OXIDASE SUBUNIT FIXP"/>
    <property type="match status" value="1"/>
</dbReference>
<proteinExistence type="predicted"/>
<dbReference type="HOGENOM" id="CLU_1658255_0_0_6"/>
<dbReference type="GO" id="GO:0009055">
    <property type="term" value="F:electron transfer activity"/>
    <property type="evidence" value="ECO:0007669"/>
    <property type="project" value="InterPro"/>
</dbReference>
<evidence type="ECO:0000256" key="3">
    <source>
        <dbReference type="ARBA" id="ARBA00023004"/>
    </source>
</evidence>
<accession>H8KYN1</accession>
<keyword evidence="1 4" id="KW-0349">Heme</keyword>
<keyword evidence="3 4" id="KW-0408">Iron</keyword>
<dbReference type="GO" id="GO:0020037">
    <property type="term" value="F:heme binding"/>
    <property type="evidence" value="ECO:0007669"/>
    <property type="project" value="InterPro"/>
</dbReference>
<dbReference type="EMBL" id="CP003350">
    <property type="protein sequence ID" value="AFC85159.1"/>
    <property type="molecule type" value="Genomic_DNA"/>
</dbReference>
<dbReference type="InterPro" id="IPR009056">
    <property type="entry name" value="Cyt_c-like_dom"/>
</dbReference>
<dbReference type="Pfam" id="PF00034">
    <property type="entry name" value="Cytochrom_C"/>
    <property type="match status" value="1"/>
</dbReference>
<evidence type="ECO:0000313" key="6">
    <source>
        <dbReference type="EMBL" id="AFC85159.1"/>
    </source>
</evidence>
<dbReference type="InterPro" id="IPR050597">
    <property type="entry name" value="Cytochrome_c_Oxidase_Subunit"/>
</dbReference>
<gene>
    <name evidence="6" type="ordered locus">Fraau_0686</name>
</gene>
<dbReference type="eggNOG" id="COG2863">
    <property type="taxonomic scope" value="Bacteria"/>
</dbReference>
<dbReference type="SUPFAM" id="SSF46626">
    <property type="entry name" value="Cytochrome c"/>
    <property type="match status" value="1"/>
</dbReference>
<dbReference type="Gene3D" id="1.10.760.10">
    <property type="entry name" value="Cytochrome c-like domain"/>
    <property type="match status" value="1"/>
</dbReference>
<dbReference type="KEGG" id="fau:Fraau_0686"/>
<dbReference type="STRING" id="767434.Fraau_0686"/>
<name>H8KYN1_FRAAD</name>
<feature type="domain" description="Cytochrome c" evidence="5">
    <location>
        <begin position="18"/>
        <end position="115"/>
    </location>
</feature>
<dbReference type="Proteomes" id="UP000005234">
    <property type="component" value="Chromosome"/>
</dbReference>
<evidence type="ECO:0000313" key="7">
    <source>
        <dbReference type="Proteomes" id="UP000005234"/>
    </source>
</evidence>